<protein>
    <recommendedName>
        <fullName evidence="3">DUF2507 domain-containing protein</fullName>
    </recommendedName>
</protein>
<evidence type="ECO:0000313" key="2">
    <source>
        <dbReference type="Proteomes" id="UP000184079"/>
    </source>
</evidence>
<organism evidence="1 2">
    <name type="scientific">Virgibacillus chiguensis</name>
    <dbReference type="NCBI Taxonomy" id="411959"/>
    <lineage>
        <taxon>Bacteria</taxon>
        <taxon>Bacillati</taxon>
        <taxon>Bacillota</taxon>
        <taxon>Bacilli</taxon>
        <taxon>Bacillales</taxon>
        <taxon>Bacillaceae</taxon>
        <taxon>Virgibacillus</taxon>
    </lineage>
</organism>
<sequence length="147" mass="16785">MTNQQTTVISVHDLEALHTEGVGFDILRYVSLPELLGEESPTLLYFMGRKLARKFDIQTVDDVIHIFTLLGFGRLEVVKDKRKSMTFQLMSDAVASRLQASFSTDFRLEAGFLAEALHIIENRDCECVETINKRIHQVEFKAMFSVD</sequence>
<dbReference type="Pfam" id="PF10702">
    <property type="entry name" value="DUF2507"/>
    <property type="match status" value="1"/>
</dbReference>
<dbReference type="OrthoDB" id="2965348at2"/>
<dbReference type="SUPFAM" id="SSF111126">
    <property type="entry name" value="Ligand-binding domain in the NO signalling and Golgi transport"/>
    <property type="match status" value="1"/>
</dbReference>
<reference evidence="2" key="1">
    <citation type="submission" date="2016-11" db="EMBL/GenBank/DDBJ databases">
        <authorList>
            <person name="Varghese N."/>
            <person name="Submissions S."/>
        </authorList>
    </citation>
    <scope>NUCLEOTIDE SEQUENCE [LARGE SCALE GENOMIC DNA]</scope>
    <source>
        <strain evidence="2">CGMCC 1.6496</strain>
    </source>
</reference>
<dbReference type="InterPro" id="IPR019642">
    <property type="entry name" value="DUF2507"/>
</dbReference>
<dbReference type="Gene3D" id="3.30.1380.20">
    <property type="entry name" value="Trafficking protein particle complex subunit 3"/>
    <property type="match status" value="1"/>
</dbReference>
<dbReference type="RefSeq" id="WP_073010228.1">
    <property type="nucleotide sequence ID" value="NZ_FQXD01000011.1"/>
</dbReference>
<proteinExistence type="predicted"/>
<dbReference type="EMBL" id="FQXD01000011">
    <property type="protein sequence ID" value="SHH70402.1"/>
    <property type="molecule type" value="Genomic_DNA"/>
</dbReference>
<gene>
    <name evidence="1" type="ORF">SAMN05421807_111126</name>
</gene>
<evidence type="ECO:0008006" key="3">
    <source>
        <dbReference type="Google" id="ProtNLM"/>
    </source>
</evidence>
<accession>A0A1M5V578</accession>
<evidence type="ECO:0000313" key="1">
    <source>
        <dbReference type="EMBL" id="SHH70402.1"/>
    </source>
</evidence>
<name>A0A1M5V578_9BACI</name>
<dbReference type="Proteomes" id="UP000184079">
    <property type="component" value="Unassembled WGS sequence"/>
</dbReference>
<dbReference type="InterPro" id="IPR024096">
    <property type="entry name" value="NO_sig/Golgi_transp_ligand-bd"/>
</dbReference>
<dbReference type="AlphaFoldDB" id="A0A1M5V578"/>
<keyword evidence="2" id="KW-1185">Reference proteome</keyword>